<dbReference type="AlphaFoldDB" id="A0A8J7KHC1"/>
<keyword evidence="2" id="KW-1185">Reference proteome</keyword>
<proteinExistence type="predicted"/>
<dbReference type="Pfam" id="PF15418">
    <property type="entry name" value="DUF4625"/>
    <property type="match status" value="1"/>
</dbReference>
<comment type="caution">
    <text evidence="1">The sequence shown here is derived from an EMBL/GenBank/DDBJ whole genome shotgun (WGS) entry which is preliminary data.</text>
</comment>
<dbReference type="EMBL" id="JADGIK010000001">
    <property type="protein sequence ID" value="MBF0596166.1"/>
    <property type="molecule type" value="Genomic_DNA"/>
</dbReference>
<protein>
    <submittedName>
        <fullName evidence="1">DUF4625 domain-containing protein</fullName>
    </submittedName>
</protein>
<organism evidence="1 2">
    <name type="scientific">Faecalibacter rhinopitheci</name>
    <dbReference type="NCBI Taxonomy" id="2779678"/>
    <lineage>
        <taxon>Bacteria</taxon>
        <taxon>Pseudomonadati</taxon>
        <taxon>Bacteroidota</taxon>
        <taxon>Flavobacteriia</taxon>
        <taxon>Flavobacteriales</taxon>
        <taxon>Weeksellaceae</taxon>
        <taxon>Faecalibacter</taxon>
    </lineage>
</organism>
<dbReference type="PROSITE" id="PS51257">
    <property type="entry name" value="PROKAR_LIPOPROTEIN"/>
    <property type="match status" value="1"/>
</dbReference>
<dbReference type="InterPro" id="IPR027829">
    <property type="entry name" value="DUF4625"/>
</dbReference>
<accession>A0A8J7KHC1</accession>
<dbReference type="RefSeq" id="WP_194181695.1">
    <property type="nucleotide sequence ID" value="NZ_JADGIK010000001.1"/>
</dbReference>
<dbReference type="Proteomes" id="UP000608754">
    <property type="component" value="Unassembled WGS sequence"/>
</dbReference>
<evidence type="ECO:0000313" key="1">
    <source>
        <dbReference type="EMBL" id="MBF0596166.1"/>
    </source>
</evidence>
<sequence length="151" mass="16851">MKKFLKTIILSVSPLFILGSCSSDDEVLDITKPVITLLSPKDHAHLHLGDTFTVEAILKDDIELGSGKIDIHYSGDGHQHRSINTEWKYSKEIQISSGKKEEILSHQITIPEEGILDGSYHLGVFLIDKAGNQTQTFIEIDIVNHGNEHDH</sequence>
<evidence type="ECO:0000313" key="2">
    <source>
        <dbReference type="Proteomes" id="UP000608754"/>
    </source>
</evidence>
<reference evidence="1" key="1">
    <citation type="submission" date="2020-10" db="EMBL/GenBank/DDBJ databases">
        <authorList>
            <person name="Lu T."/>
            <person name="Wang Q."/>
            <person name="Han X."/>
        </authorList>
    </citation>
    <scope>NUCLEOTIDE SEQUENCE</scope>
    <source>
        <strain evidence="1">WQ 117</strain>
    </source>
</reference>
<gene>
    <name evidence="1" type="ORF">IM532_01600</name>
</gene>
<dbReference type="Gene3D" id="2.60.40.4140">
    <property type="match status" value="1"/>
</dbReference>
<name>A0A8J7KHC1_9FLAO</name>